<dbReference type="PROSITE" id="PS00356">
    <property type="entry name" value="HTH_LACI_1"/>
    <property type="match status" value="1"/>
</dbReference>
<dbReference type="Proteomes" id="UP000555552">
    <property type="component" value="Unassembled WGS sequence"/>
</dbReference>
<proteinExistence type="predicted"/>
<dbReference type="GO" id="GO:0003700">
    <property type="term" value="F:DNA-binding transcription factor activity"/>
    <property type="evidence" value="ECO:0007669"/>
    <property type="project" value="TreeGrafter"/>
</dbReference>
<dbReference type="PANTHER" id="PTHR30146">
    <property type="entry name" value="LACI-RELATED TRANSCRIPTIONAL REPRESSOR"/>
    <property type="match status" value="1"/>
</dbReference>
<keyword evidence="2 5" id="KW-0238">DNA-binding</keyword>
<dbReference type="SUPFAM" id="SSF47413">
    <property type="entry name" value="lambda repressor-like DNA-binding domains"/>
    <property type="match status" value="1"/>
</dbReference>
<dbReference type="Pfam" id="PF13377">
    <property type="entry name" value="Peripla_BP_3"/>
    <property type="match status" value="1"/>
</dbReference>
<accession>A0A849BLG9</accession>
<keyword evidence="6" id="KW-1185">Reference proteome</keyword>
<dbReference type="PROSITE" id="PS50932">
    <property type="entry name" value="HTH_LACI_2"/>
    <property type="match status" value="1"/>
</dbReference>
<dbReference type="CDD" id="cd01392">
    <property type="entry name" value="HTH_LacI"/>
    <property type="match status" value="1"/>
</dbReference>
<evidence type="ECO:0000256" key="1">
    <source>
        <dbReference type="ARBA" id="ARBA00023015"/>
    </source>
</evidence>
<protein>
    <submittedName>
        <fullName evidence="5">LacI family DNA-binding transcriptional regulator</fullName>
    </submittedName>
</protein>
<dbReference type="SMART" id="SM00354">
    <property type="entry name" value="HTH_LACI"/>
    <property type="match status" value="1"/>
</dbReference>
<evidence type="ECO:0000259" key="4">
    <source>
        <dbReference type="PROSITE" id="PS50932"/>
    </source>
</evidence>
<evidence type="ECO:0000313" key="6">
    <source>
        <dbReference type="Proteomes" id="UP000555552"/>
    </source>
</evidence>
<sequence>MIRLVAARRPTTVRDVALAAGVSPKTVSNVVNGYARVTPETRERVQRQIDALGYRPQAAGRQLRQGRTGMVTLAVPGIEMPYFAELSSQVVRAARRHGLTVVVEQTDADLEREREVAAGLPTRFADGLVFSPLEMPPEELVSVPHTPLVLLGEHAVGVEADRVSIDGVAVGTEGTEHLVATGRRCVAALGLKPTLHDTASQRLRGYRAALAAAGLPCGDELLLRVEDWTREDGEAAADRLVALRRDGVPVDGVLAMNDVLAMGLLRGLRRHGVRVPEDVAVVGIDDVPESAYCTPTLTTVALDRAAVAEAALRLLVERLADPDLPPREVVAPHRLVVRESSAPPAAR</sequence>
<dbReference type="Pfam" id="PF00356">
    <property type="entry name" value="LacI"/>
    <property type="match status" value="1"/>
</dbReference>
<dbReference type="InterPro" id="IPR010982">
    <property type="entry name" value="Lambda_DNA-bd_dom_sf"/>
</dbReference>
<comment type="caution">
    <text evidence="5">The sequence shown here is derived from an EMBL/GenBank/DDBJ whole genome shotgun (WGS) entry which is preliminary data.</text>
</comment>
<dbReference type="Gene3D" id="3.40.50.2300">
    <property type="match status" value="2"/>
</dbReference>
<evidence type="ECO:0000256" key="3">
    <source>
        <dbReference type="ARBA" id="ARBA00023163"/>
    </source>
</evidence>
<reference evidence="5 6" key="1">
    <citation type="submission" date="2020-05" db="EMBL/GenBank/DDBJ databases">
        <title>MicrobeNet Type strains.</title>
        <authorList>
            <person name="Nicholson A.C."/>
        </authorList>
    </citation>
    <scope>NUCLEOTIDE SEQUENCE [LARGE SCALE GENOMIC DNA]</scope>
    <source>
        <strain evidence="5 6">JCM 14547</strain>
    </source>
</reference>
<keyword evidence="3" id="KW-0804">Transcription</keyword>
<name>A0A849BLG9_9ACTN</name>
<dbReference type="GO" id="GO:0000976">
    <property type="term" value="F:transcription cis-regulatory region binding"/>
    <property type="evidence" value="ECO:0007669"/>
    <property type="project" value="TreeGrafter"/>
</dbReference>
<evidence type="ECO:0000256" key="2">
    <source>
        <dbReference type="ARBA" id="ARBA00023125"/>
    </source>
</evidence>
<dbReference type="SUPFAM" id="SSF53822">
    <property type="entry name" value="Periplasmic binding protein-like I"/>
    <property type="match status" value="1"/>
</dbReference>
<dbReference type="EMBL" id="JABEMA010000024">
    <property type="protein sequence ID" value="NNH22175.1"/>
    <property type="molecule type" value="Genomic_DNA"/>
</dbReference>
<dbReference type="InterPro" id="IPR028082">
    <property type="entry name" value="Peripla_BP_I"/>
</dbReference>
<dbReference type="CDD" id="cd06267">
    <property type="entry name" value="PBP1_LacI_sugar_binding-like"/>
    <property type="match status" value="1"/>
</dbReference>
<dbReference type="AlphaFoldDB" id="A0A849BLG9"/>
<organism evidence="5 6">
    <name type="scientific">Pseudokineococcus marinus</name>
    <dbReference type="NCBI Taxonomy" id="351215"/>
    <lineage>
        <taxon>Bacteria</taxon>
        <taxon>Bacillati</taxon>
        <taxon>Actinomycetota</taxon>
        <taxon>Actinomycetes</taxon>
        <taxon>Kineosporiales</taxon>
        <taxon>Kineosporiaceae</taxon>
        <taxon>Pseudokineococcus</taxon>
    </lineage>
</organism>
<dbReference type="InterPro" id="IPR046335">
    <property type="entry name" value="LacI/GalR-like_sensor"/>
</dbReference>
<gene>
    <name evidence="5" type="ORF">HLB09_03560</name>
</gene>
<dbReference type="Gene3D" id="1.10.260.40">
    <property type="entry name" value="lambda repressor-like DNA-binding domains"/>
    <property type="match status" value="1"/>
</dbReference>
<dbReference type="InterPro" id="IPR000843">
    <property type="entry name" value="HTH_LacI"/>
</dbReference>
<keyword evidence="1" id="KW-0805">Transcription regulation</keyword>
<evidence type="ECO:0000313" key="5">
    <source>
        <dbReference type="EMBL" id="NNH22175.1"/>
    </source>
</evidence>
<feature type="domain" description="HTH lacI-type" evidence="4">
    <location>
        <begin position="11"/>
        <end position="65"/>
    </location>
</feature>
<dbReference type="PANTHER" id="PTHR30146:SF153">
    <property type="entry name" value="LACTOSE OPERON REPRESSOR"/>
    <property type="match status" value="1"/>
</dbReference>